<evidence type="ECO:0000313" key="3">
    <source>
        <dbReference type="RefSeq" id="XP_030755257.1"/>
    </source>
</evidence>
<keyword evidence="1" id="KW-0175">Coiled coil</keyword>
<name>A0A6J2XUL2_SITOR</name>
<keyword evidence="2" id="KW-1185">Reference proteome</keyword>
<dbReference type="InParanoid" id="A0A6J2XUL2"/>
<evidence type="ECO:0000313" key="2">
    <source>
        <dbReference type="Proteomes" id="UP000504635"/>
    </source>
</evidence>
<reference evidence="3" key="1">
    <citation type="submission" date="2025-08" db="UniProtKB">
        <authorList>
            <consortium name="RefSeq"/>
        </authorList>
    </citation>
    <scope>IDENTIFICATION</scope>
    <source>
        <tissue evidence="3">Gonads</tissue>
    </source>
</reference>
<feature type="non-terminal residue" evidence="3">
    <location>
        <position position="119"/>
    </location>
</feature>
<dbReference type="GO" id="GO:0005737">
    <property type="term" value="C:cytoplasm"/>
    <property type="evidence" value="ECO:0007669"/>
    <property type="project" value="TreeGrafter"/>
</dbReference>
<dbReference type="KEGG" id="soy:115881765"/>
<dbReference type="InterPro" id="IPR037386">
    <property type="entry name" value="CCDC40"/>
</dbReference>
<accession>A0A6J2XUL2</accession>
<organism evidence="2 3">
    <name type="scientific">Sitophilus oryzae</name>
    <name type="common">Rice weevil</name>
    <name type="synonym">Curculio oryzae</name>
    <dbReference type="NCBI Taxonomy" id="7048"/>
    <lineage>
        <taxon>Eukaryota</taxon>
        <taxon>Metazoa</taxon>
        <taxon>Ecdysozoa</taxon>
        <taxon>Arthropoda</taxon>
        <taxon>Hexapoda</taxon>
        <taxon>Insecta</taxon>
        <taxon>Pterygota</taxon>
        <taxon>Neoptera</taxon>
        <taxon>Endopterygota</taxon>
        <taxon>Coleoptera</taxon>
        <taxon>Polyphaga</taxon>
        <taxon>Cucujiformia</taxon>
        <taxon>Curculionidae</taxon>
        <taxon>Dryophthorinae</taxon>
        <taxon>Sitophilus</taxon>
    </lineage>
</organism>
<dbReference type="Proteomes" id="UP000504635">
    <property type="component" value="Unplaced"/>
</dbReference>
<dbReference type="RefSeq" id="XP_030755257.1">
    <property type="nucleotide sequence ID" value="XM_030899397.1"/>
</dbReference>
<dbReference type="PANTHER" id="PTHR16275:SF8">
    <property type="entry name" value="COILED-COIL DOMAIN-CONTAINING PROTEIN 40"/>
    <property type="match status" value="1"/>
</dbReference>
<dbReference type="GO" id="GO:0035082">
    <property type="term" value="P:axoneme assembly"/>
    <property type="evidence" value="ECO:0007669"/>
    <property type="project" value="InterPro"/>
</dbReference>
<proteinExistence type="predicted"/>
<dbReference type="PANTHER" id="PTHR16275">
    <property type="entry name" value="COILED-COIL DOMAIN-CONTAINING PROTEIN 40"/>
    <property type="match status" value="1"/>
</dbReference>
<dbReference type="GeneID" id="115881765"/>
<protein>
    <submittedName>
        <fullName evidence="3">Coiled-coil domain-containing protein 40-like</fullName>
    </submittedName>
</protein>
<dbReference type="OrthoDB" id="188741at2759"/>
<sequence length="119" mass="14046">MTEEKVQEKAVLDPDHEILKRFQEALTDHYTRQIDQRKKKELLGVEVYEAQQVVCRQQKTLDEITQDVENINAAKQEVENQIKERKEKFKEAKEAMVAAEKYNMELQNEINSINLLISQ</sequence>
<feature type="coiled-coil region" evidence="1">
    <location>
        <begin position="61"/>
        <end position="109"/>
    </location>
</feature>
<dbReference type="AlphaFoldDB" id="A0A6J2XUL2"/>
<evidence type="ECO:0000256" key="1">
    <source>
        <dbReference type="SAM" id="Coils"/>
    </source>
</evidence>
<gene>
    <name evidence="3" type="primary">LOC115881765</name>
</gene>